<evidence type="ECO:0000313" key="2">
    <source>
        <dbReference type="Ensembl" id="ENSPCOP00000021744.1"/>
    </source>
</evidence>
<accession>A0A2K6G681</accession>
<dbReference type="SUPFAM" id="SSF50494">
    <property type="entry name" value="Trypsin-like serine proteases"/>
    <property type="match status" value="1"/>
</dbReference>
<dbReference type="GO" id="GO:0006260">
    <property type="term" value="P:DNA replication"/>
    <property type="evidence" value="ECO:0007669"/>
    <property type="project" value="TreeGrafter"/>
</dbReference>
<dbReference type="AlphaFoldDB" id="A0A2K6G681"/>
<gene>
    <name evidence="2" type="primary">FAM111B</name>
</gene>
<dbReference type="GO" id="GO:0000785">
    <property type="term" value="C:chromatin"/>
    <property type="evidence" value="ECO:0007669"/>
    <property type="project" value="TreeGrafter"/>
</dbReference>
<keyword evidence="3" id="KW-1185">Reference proteome</keyword>
<dbReference type="OMA" id="LCDIKQK"/>
<reference evidence="2" key="2">
    <citation type="submission" date="2025-09" db="UniProtKB">
        <authorList>
            <consortium name="Ensembl"/>
        </authorList>
    </citation>
    <scope>IDENTIFICATION</scope>
</reference>
<evidence type="ECO:0000256" key="1">
    <source>
        <dbReference type="SAM" id="MobiDB-lite"/>
    </source>
</evidence>
<dbReference type="InterPro" id="IPR043504">
    <property type="entry name" value="Peptidase_S1_PA_chymotrypsin"/>
</dbReference>
<dbReference type="STRING" id="379532.ENSPCOP00000021744"/>
<proteinExistence type="predicted"/>
<dbReference type="GeneTree" id="ENSGT00390000005182"/>
<dbReference type="Proteomes" id="UP000233160">
    <property type="component" value="Unassembled WGS sequence"/>
</dbReference>
<sequence>MNSMKLKEDETFRATENDQGARPKVLKDTVLKQTCADTPVDHCLSDARECNDTSKLKSEVNKHGTALKIQNPNLNTNKECRFTFILNENFRKFDRRVFTAYGEPNENIFSALEANDHFSERMKKHLNEDIIVYEEKEIEGYINLGMPLKCLPRDSHFSITFGGRKSNQKEDGQILRRCENPNIECILFHVVAIGKTIKKLVKITKLHGKASTLCVYALKGETVTEALCKDGRFRSDLDELTWDLMEGNKKIFGKGSMVDEVSGKTLEMDIPRKTSGKKGTKIKKNENTSDEINPCGLTQSKKRVHEPEIDGVTEDVEHSRKKNHPPQSLGHDIEGKTHRTISRIRCYYVKSSVRNLQVRRRPHLGRQYVTHLNTQKEATHLLKNLQILNEDIMHQYPNFKEETLSMRRYFQEERKRTNLPMFEQFHIYKKYFGKVTMDSILVATSEKLDYHSKSVGFMKWDNNGNTGNATCFVFNHGYIFTCRHVLNLIVGEGTDPRSWPDKISKCAKVTFTYKGFYPTSDDWFSIEPWFEVSDETLDYAIFKLKENGNAFPPGLFSQISRQPSIGVVYIIGHPEGQAKKRDCCAVVSLNERLERFQDYLYGRMVEPQAATGNVCPMFTKRSFPSEAQDTNMLSYDTCFVEGSSGSPVFDASGKLVAMHAFGKFYRCGNKNCALVEFGYSMDSILCNIKEKNESLYILLNEEKNKNCNEEKNNEQDSPLQDHQIEPMEY</sequence>
<name>A0A2K6G681_PROCO</name>
<dbReference type="OrthoDB" id="10025068at2759"/>
<dbReference type="InterPro" id="IPR009003">
    <property type="entry name" value="Peptidase_S1_PA"/>
</dbReference>
<dbReference type="KEGG" id="pcoq:105809957"/>
<dbReference type="PANTHER" id="PTHR14389">
    <property type="entry name" value="SI:CH1073-475A24.1"/>
    <property type="match status" value="1"/>
</dbReference>
<feature type="region of interest" description="Disordered" evidence="1">
    <location>
        <begin position="270"/>
        <end position="335"/>
    </location>
</feature>
<evidence type="ECO:0000313" key="3">
    <source>
        <dbReference type="Proteomes" id="UP000233160"/>
    </source>
</evidence>
<dbReference type="GO" id="GO:0005737">
    <property type="term" value="C:cytoplasm"/>
    <property type="evidence" value="ECO:0007669"/>
    <property type="project" value="Ensembl"/>
</dbReference>
<feature type="region of interest" description="Disordered" evidence="1">
    <location>
        <begin position="1"/>
        <end position="20"/>
    </location>
</feature>
<dbReference type="Pfam" id="PF13365">
    <property type="entry name" value="Trypsin_2"/>
    <property type="match status" value="1"/>
</dbReference>
<dbReference type="Gene3D" id="2.40.10.10">
    <property type="entry name" value="Trypsin-like serine proteases"/>
    <property type="match status" value="2"/>
</dbReference>
<dbReference type="Ensembl" id="ENSPCOT00000032411.1">
    <property type="protein sequence ID" value="ENSPCOP00000021744.1"/>
    <property type="gene ID" value="ENSPCOG00000022908.1"/>
</dbReference>
<dbReference type="GO" id="GO:0005652">
    <property type="term" value="C:nuclear lamina"/>
    <property type="evidence" value="ECO:0007669"/>
    <property type="project" value="Ensembl"/>
</dbReference>
<feature type="region of interest" description="Disordered" evidence="1">
    <location>
        <begin position="708"/>
        <end position="729"/>
    </location>
</feature>
<dbReference type="CTD" id="374393"/>
<dbReference type="GO" id="GO:0008236">
    <property type="term" value="F:serine-type peptidase activity"/>
    <property type="evidence" value="ECO:0007669"/>
    <property type="project" value="Ensembl"/>
</dbReference>
<organism evidence="2 3">
    <name type="scientific">Propithecus coquereli</name>
    <name type="common">Coquerel's sifaka</name>
    <name type="synonym">Propithecus verreauxi coquereli</name>
    <dbReference type="NCBI Taxonomy" id="379532"/>
    <lineage>
        <taxon>Eukaryota</taxon>
        <taxon>Metazoa</taxon>
        <taxon>Chordata</taxon>
        <taxon>Craniata</taxon>
        <taxon>Vertebrata</taxon>
        <taxon>Euteleostomi</taxon>
        <taxon>Mammalia</taxon>
        <taxon>Eutheria</taxon>
        <taxon>Euarchontoglires</taxon>
        <taxon>Primates</taxon>
        <taxon>Strepsirrhini</taxon>
        <taxon>Lemuriformes</taxon>
        <taxon>Indriidae</taxon>
        <taxon>Propithecus</taxon>
    </lineage>
</organism>
<protein>
    <submittedName>
        <fullName evidence="2">FAM111 trypsin like peptidase B</fullName>
    </submittedName>
</protein>
<dbReference type="PANTHER" id="PTHR14389:SF4">
    <property type="entry name" value="SERINE PROTEASE FAM111B"/>
    <property type="match status" value="1"/>
</dbReference>
<dbReference type="RefSeq" id="XP_012499318.1">
    <property type="nucleotide sequence ID" value="XM_012643864.1"/>
</dbReference>
<reference evidence="2" key="1">
    <citation type="submission" date="2025-08" db="UniProtKB">
        <authorList>
            <consortium name="Ensembl"/>
        </authorList>
    </citation>
    <scope>IDENTIFICATION</scope>
</reference>
<dbReference type="GeneID" id="105809957"/>